<feature type="compositionally biased region" description="Polar residues" evidence="1">
    <location>
        <begin position="864"/>
        <end position="896"/>
    </location>
</feature>
<accession>A0A8H3W2X1</accession>
<name>A0A8H3W2X1_9PEZI</name>
<feature type="compositionally biased region" description="Gly residues" evidence="1">
    <location>
        <begin position="969"/>
        <end position="987"/>
    </location>
</feature>
<dbReference type="EMBL" id="WOWK01000112">
    <property type="protein sequence ID" value="KAF0318312.1"/>
    <property type="molecule type" value="Genomic_DNA"/>
</dbReference>
<protein>
    <submittedName>
        <fullName evidence="2">Uncharacterized protein</fullName>
    </submittedName>
</protein>
<dbReference type="PANTHER" id="PTHR38166:SF1">
    <property type="entry name" value="C2H2-TYPE DOMAIN-CONTAINING PROTEIN"/>
    <property type="match status" value="1"/>
</dbReference>
<evidence type="ECO:0000313" key="3">
    <source>
        <dbReference type="Proteomes" id="UP000434172"/>
    </source>
</evidence>
<feature type="region of interest" description="Disordered" evidence="1">
    <location>
        <begin position="864"/>
        <end position="901"/>
    </location>
</feature>
<evidence type="ECO:0000313" key="2">
    <source>
        <dbReference type="EMBL" id="KAF0318312.1"/>
    </source>
</evidence>
<gene>
    <name evidence="2" type="ORF">GQ607_014438</name>
</gene>
<dbReference type="Proteomes" id="UP000434172">
    <property type="component" value="Unassembled WGS sequence"/>
</dbReference>
<comment type="caution">
    <text evidence="2">The sequence shown here is derived from an EMBL/GenBank/DDBJ whole genome shotgun (WGS) entry which is preliminary data.</text>
</comment>
<sequence length="1390" mass="156035">MSNQPYSDLKDVWRLGNEPGIRCCACLQMISGEAMVRTFRVLPPGKEQQHETRSLRTPDDYELILHDRHLSCLLKRNDQYATVSHVWHEGISEIQNQEYLGLDSPDLQRLVFRIPTEIAHSISKALGQDIEWSLTLKTSILEVVHKIYASSTLTVVHLDDVTPTMVNKFLHATEDTARLEGMIGICNSKWYSRVWTAMEYIRSAKVRVMDSEKQLHGEDSAQLYQPQLNQFWGEQTAKNGCHDLEAQLEIGKNIMPWNLGSLDLCRADSKSRNFGLAFALLSRRGCRDKYDFLYALQGIITGYSTTKLSGCDWDEMYLNLAYLCLREGDYTPLLVTPEFGPDDGLDVRNMPANDVNEGYNDAFPLGHITSPPEYHDALRIADNGDVLIKMQRARSVYQSELWDGNFDHLAHFCAHNLVTPNVDDFAEAFGARLFFESKENMMQALSTGDRRQKLEQTILALSEVPLGQPWPQESPYDIFDILDALGILGTWPEREESRYDFQGRHGNILHLTWRRFRVWVKCAACGAASVNDAGLFIENDCEQVHDEPDSSREKDGNTRFLKSSYNAVTRIPPRIAERSEDLKWSLLPAGQISLGFAKSTDKLEIMNEINPVSNDNRRDAKPDYPELTRLMIQYMKEAIASGEVFMNSADHVGNGWRLFSWAHGATEAIEAMHDASLKSIIVDEHPFILGTIFAIWKSATLVGNGDEMGKMFLGAVLKNCEKLLAPGHFITDIFKCLTNGRFDPDYCIDRLAVLPSEVFSRGTQALNPRFEFGETSDYQTIKSLPNRQYLPVLSNAGLLQLKSSLGHDDTSGFTDDFDTTPIRTISNAGLPFDARSQYQGHVDSSVLGPSASIPSSSMMRCETEQTMLLQEQSPSSTQGSLLGSISTCSSPEPQTLESEKKRIVDNIMREFLENLDTFLEEVYEDKENGGGSDVCDQRDDQSENKGKGVSRSTDCRKRNRSGKYVQRSGGRGGNDAGDGDNQRGGGNSKKPKLDPEGGMPSRLACPYFKWNPRKYRHHRVCVSPGWESVHRVKEHLYRCHQKPKYQCLRCYQDLEGEAALGAHLRTTPLCEAVSLPEPCDKFGTEFESLLRKRSSGKMSEKDQWIGVYKILFDVLDDELPTPYCEDFNLAYQSESWSEHVQREVRPLLRELLATEVAQAITNIAPEILHNLRDLVRQLEPTLRRSYERSQEQDRDQDDGQNQPEEREVDEEEDDERETNPSAGYLHLTPIPHSSSNTPHASTSAPVTHDLTINTSAHIPYSSSSIPNTLSSDPFNFTSVGYREDYEVDAFGQTFSPSMATWASDFSATTRPQPGSLLVPTVANTGGFSVPDHTRLAQPHDQQDATDLQGWSVVGGDFTFNDTNIGWDNWQTDFGGGYEASPGGGGPSGGT</sequence>
<feature type="compositionally biased region" description="Polar residues" evidence="1">
    <location>
        <begin position="1231"/>
        <end position="1245"/>
    </location>
</feature>
<proteinExistence type="predicted"/>
<evidence type="ECO:0000256" key="1">
    <source>
        <dbReference type="SAM" id="MobiDB-lite"/>
    </source>
</evidence>
<feature type="region of interest" description="Disordered" evidence="1">
    <location>
        <begin position="1184"/>
        <end position="1245"/>
    </location>
</feature>
<dbReference type="PANTHER" id="PTHR38166">
    <property type="entry name" value="C2H2-TYPE DOMAIN-CONTAINING PROTEIN-RELATED"/>
    <property type="match status" value="1"/>
</dbReference>
<dbReference type="OrthoDB" id="4805701at2759"/>
<keyword evidence="3" id="KW-1185">Reference proteome</keyword>
<reference evidence="2 3" key="1">
    <citation type="submission" date="2019-12" db="EMBL/GenBank/DDBJ databases">
        <title>A genome sequence resource for the geographically widespread anthracnose pathogen Colletotrichum asianum.</title>
        <authorList>
            <person name="Meng Y."/>
        </authorList>
    </citation>
    <scope>NUCLEOTIDE SEQUENCE [LARGE SCALE GENOMIC DNA]</scope>
    <source>
        <strain evidence="2 3">ICMP 18580</strain>
    </source>
</reference>
<organism evidence="2 3">
    <name type="scientific">Colletotrichum asianum</name>
    <dbReference type="NCBI Taxonomy" id="702518"/>
    <lineage>
        <taxon>Eukaryota</taxon>
        <taxon>Fungi</taxon>
        <taxon>Dikarya</taxon>
        <taxon>Ascomycota</taxon>
        <taxon>Pezizomycotina</taxon>
        <taxon>Sordariomycetes</taxon>
        <taxon>Hypocreomycetidae</taxon>
        <taxon>Glomerellales</taxon>
        <taxon>Glomerellaceae</taxon>
        <taxon>Colletotrichum</taxon>
        <taxon>Colletotrichum gloeosporioides species complex</taxon>
    </lineage>
</organism>
<feature type="compositionally biased region" description="Basic and acidic residues" evidence="1">
    <location>
        <begin position="1184"/>
        <end position="1193"/>
    </location>
</feature>
<feature type="compositionally biased region" description="Basic and acidic residues" evidence="1">
    <location>
        <begin position="935"/>
        <end position="946"/>
    </location>
</feature>
<feature type="region of interest" description="Disordered" evidence="1">
    <location>
        <begin position="926"/>
        <end position="998"/>
    </location>
</feature>
<feature type="compositionally biased region" description="Acidic residues" evidence="1">
    <location>
        <begin position="1206"/>
        <end position="1216"/>
    </location>
</feature>